<dbReference type="RefSeq" id="WP_190239685.1">
    <property type="nucleotide sequence ID" value="NZ_QFGA01000001.1"/>
</dbReference>
<reference evidence="1 2" key="1">
    <citation type="journal article" date="2018" name="Environ. Microbiol.">
        <title>Novel energy conservation strategies and behaviour of Pelotomaculum schinkii driving syntrophic propionate catabolism.</title>
        <authorList>
            <person name="Hidalgo-Ahumada C.A.P."/>
            <person name="Nobu M.K."/>
            <person name="Narihiro T."/>
            <person name="Tamaki H."/>
            <person name="Liu W.T."/>
            <person name="Kamagata Y."/>
            <person name="Stams A.J.M."/>
            <person name="Imachi H."/>
            <person name="Sousa D.Z."/>
        </authorList>
    </citation>
    <scope>NUCLEOTIDE SEQUENCE [LARGE SCALE GENOMIC DNA]</scope>
    <source>
        <strain evidence="1 2">HH</strain>
    </source>
</reference>
<evidence type="ECO:0000313" key="1">
    <source>
        <dbReference type="EMBL" id="TEB07907.1"/>
    </source>
</evidence>
<proteinExistence type="predicted"/>
<dbReference type="AlphaFoldDB" id="A0A4Y7RHW4"/>
<accession>A0A4Y7RHW4</accession>
<sequence length="47" mass="5042">MKAYKLKGGRIITDIYTRLSQAILDTDEDAAGELAKELVALDGDCVG</sequence>
<dbReference type="Proteomes" id="UP000298324">
    <property type="component" value="Unassembled WGS sequence"/>
</dbReference>
<comment type="caution">
    <text evidence="1">The sequence shown here is derived from an EMBL/GenBank/DDBJ whole genome shotgun (WGS) entry which is preliminary data.</text>
</comment>
<name>A0A4Y7RHW4_9FIRM</name>
<organism evidence="1 2">
    <name type="scientific">Pelotomaculum schinkii</name>
    <dbReference type="NCBI Taxonomy" id="78350"/>
    <lineage>
        <taxon>Bacteria</taxon>
        <taxon>Bacillati</taxon>
        <taxon>Bacillota</taxon>
        <taxon>Clostridia</taxon>
        <taxon>Eubacteriales</taxon>
        <taxon>Desulfotomaculaceae</taxon>
        <taxon>Pelotomaculum</taxon>
    </lineage>
</organism>
<keyword evidence="2" id="KW-1185">Reference proteome</keyword>
<evidence type="ECO:0000313" key="2">
    <source>
        <dbReference type="Proteomes" id="UP000298324"/>
    </source>
</evidence>
<dbReference type="EMBL" id="QFGA01000001">
    <property type="protein sequence ID" value="TEB07907.1"/>
    <property type="molecule type" value="Genomic_DNA"/>
</dbReference>
<gene>
    <name evidence="1" type="ORF">Psch_01462</name>
</gene>
<protein>
    <submittedName>
        <fullName evidence="1">Uncharacterized protein</fullName>
    </submittedName>
</protein>